<protein>
    <recommendedName>
        <fullName evidence="4">Oligosaccharide repeat unit polymerase</fullName>
    </recommendedName>
</protein>
<evidence type="ECO:0008006" key="4">
    <source>
        <dbReference type="Google" id="ProtNLM"/>
    </source>
</evidence>
<keyword evidence="1" id="KW-1133">Transmembrane helix</keyword>
<evidence type="ECO:0000313" key="3">
    <source>
        <dbReference type="Proteomes" id="UP000003327"/>
    </source>
</evidence>
<feature type="transmembrane region" description="Helical" evidence="1">
    <location>
        <begin position="378"/>
        <end position="397"/>
    </location>
</feature>
<dbReference type="HOGENOM" id="CLU_635939_0_0_10"/>
<proteinExistence type="predicted"/>
<dbReference type="AlphaFoldDB" id="C9MSS2"/>
<dbReference type="EMBL" id="ACVA01000067">
    <property type="protein sequence ID" value="EEX17398.1"/>
    <property type="molecule type" value="Genomic_DNA"/>
</dbReference>
<sequence>MSEVLINNILAIGFLSIWIITLICYQHIRNVWDGGSAVIIAYIIYAIFSILSLNDPLFSIAYNQLEVFPYIYLYVMMIIALTPLIIFHHKHTPNIQPENTRILGVISIIVLLSAILMLPEIMKDSSNMVDIISDPAAGKDAYMEKIEGVESSGNSIRNLPAIIFNSLTDISVFIFFYYLTLEKKNKFLILCLTIGILSNFVVAIIQGQRSGVALAIFTMIGGYMLFKQYLQPKIKKWFHFIGIVTAVLIAIPFTAITVSRFGEDSGQTGTIGGFINWYVGQGSLYFNNYGLNADGTRNGDRTANLIKRVIDSKTPKNFAERREKYHNLNIDDYFFTTFVGDFTIDYGPISAVVIFLVFNFLIISLTRTHKNTIKLHQLLLLYFVLCINLQGGMYLFSYSDIGGNLRIINYILLYTYLWYHKQLEGKFPNRIEIITQK</sequence>
<comment type="caution">
    <text evidence="2">The sequence shown here is derived from an EMBL/GenBank/DDBJ whole genome shotgun (WGS) entry which is preliminary data.</text>
</comment>
<gene>
    <name evidence="2" type="ORF">HMPREF0973_02691</name>
</gene>
<feature type="transmembrane region" description="Helical" evidence="1">
    <location>
        <begin position="159"/>
        <end position="180"/>
    </location>
</feature>
<feature type="transmembrane region" description="Helical" evidence="1">
    <location>
        <begin position="237"/>
        <end position="258"/>
    </location>
</feature>
<feature type="transmembrane region" description="Helical" evidence="1">
    <location>
        <begin position="6"/>
        <end position="25"/>
    </location>
</feature>
<evidence type="ECO:0000313" key="2">
    <source>
        <dbReference type="EMBL" id="EEX17398.1"/>
    </source>
</evidence>
<feature type="transmembrane region" description="Helical" evidence="1">
    <location>
        <begin position="187"/>
        <end position="205"/>
    </location>
</feature>
<dbReference type="eggNOG" id="ENOG50337UM">
    <property type="taxonomic scope" value="Bacteria"/>
</dbReference>
<feature type="transmembrane region" description="Helical" evidence="1">
    <location>
        <begin position="211"/>
        <end position="230"/>
    </location>
</feature>
<reference evidence="2 3" key="1">
    <citation type="submission" date="2009-09" db="EMBL/GenBank/DDBJ databases">
        <authorList>
            <person name="Weinstock G."/>
            <person name="Sodergren E."/>
            <person name="Clifton S."/>
            <person name="Fulton L."/>
            <person name="Fulton B."/>
            <person name="Courtney L."/>
            <person name="Fronick C."/>
            <person name="Harrison M."/>
            <person name="Strong C."/>
            <person name="Farmer C."/>
            <person name="Delahaunty K."/>
            <person name="Markovic C."/>
            <person name="Hall O."/>
            <person name="Minx P."/>
            <person name="Tomlinson C."/>
            <person name="Mitreva M."/>
            <person name="Nelson J."/>
            <person name="Hou S."/>
            <person name="Wollam A."/>
            <person name="Pepin K.H."/>
            <person name="Johnson M."/>
            <person name="Bhonagiri V."/>
            <person name="Nash W.E."/>
            <person name="Warren W."/>
            <person name="Chinwalla A."/>
            <person name="Mardis E.R."/>
            <person name="Wilson R.K."/>
        </authorList>
    </citation>
    <scope>NUCLEOTIDE SEQUENCE [LARGE SCALE GENOMIC DNA]</scope>
    <source>
        <strain evidence="2 3">F0319</strain>
    </source>
</reference>
<feature type="transmembrane region" description="Helical" evidence="1">
    <location>
        <begin position="346"/>
        <end position="366"/>
    </location>
</feature>
<feature type="transmembrane region" description="Helical" evidence="1">
    <location>
        <begin position="100"/>
        <end position="118"/>
    </location>
</feature>
<feature type="transmembrane region" description="Helical" evidence="1">
    <location>
        <begin position="403"/>
        <end position="419"/>
    </location>
</feature>
<keyword evidence="1" id="KW-0472">Membrane</keyword>
<keyword evidence="3" id="KW-1185">Reference proteome</keyword>
<dbReference type="RefSeq" id="WP_004384374.1">
    <property type="nucleotide sequence ID" value="NZ_GG698717.1"/>
</dbReference>
<dbReference type="STRING" id="649761.HMPREF0973_02691"/>
<evidence type="ECO:0000256" key="1">
    <source>
        <dbReference type="SAM" id="Phobius"/>
    </source>
</evidence>
<feature type="transmembrane region" description="Helical" evidence="1">
    <location>
        <begin position="32"/>
        <end position="51"/>
    </location>
</feature>
<accession>C9MSS2</accession>
<organism evidence="2 3">
    <name type="scientific">Prevotella veroralis F0319</name>
    <dbReference type="NCBI Taxonomy" id="649761"/>
    <lineage>
        <taxon>Bacteria</taxon>
        <taxon>Pseudomonadati</taxon>
        <taxon>Bacteroidota</taxon>
        <taxon>Bacteroidia</taxon>
        <taxon>Bacteroidales</taxon>
        <taxon>Prevotellaceae</taxon>
        <taxon>Prevotella</taxon>
    </lineage>
</organism>
<name>C9MSS2_9BACT</name>
<dbReference type="Proteomes" id="UP000003327">
    <property type="component" value="Unassembled WGS sequence"/>
</dbReference>
<dbReference type="NCBIfam" id="TIGR04370">
    <property type="entry name" value="glyco_rpt_poly"/>
    <property type="match status" value="1"/>
</dbReference>
<feature type="transmembrane region" description="Helical" evidence="1">
    <location>
        <begin position="71"/>
        <end position="88"/>
    </location>
</feature>
<dbReference type="OrthoDB" id="1079487at2"/>
<keyword evidence="1" id="KW-0812">Transmembrane</keyword>